<evidence type="ECO:0000313" key="2">
    <source>
        <dbReference type="Proteomes" id="UP001060085"/>
    </source>
</evidence>
<comment type="caution">
    <text evidence="1">The sequence shown here is derived from an EMBL/GenBank/DDBJ whole genome shotgun (WGS) entry which is preliminary data.</text>
</comment>
<reference evidence="2" key="1">
    <citation type="journal article" date="2023" name="Nat. Plants">
        <title>Single-cell RNA sequencing provides a high-resolution roadmap for understanding the multicellular compartmentation of specialized metabolism.</title>
        <authorList>
            <person name="Sun S."/>
            <person name="Shen X."/>
            <person name="Li Y."/>
            <person name="Li Y."/>
            <person name="Wang S."/>
            <person name="Li R."/>
            <person name="Zhang H."/>
            <person name="Shen G."/>
            <person name="Guo B."/>
            <person name="Wei J."/>
            <person name="Xu J."/>
            <person name="St-Pierre B."/>
            <person name="Chen S."/>
            <person name="Sun C."/>
        </authorList>
    </citation>
    <scope>NUCLEOTIDE SEQUENCE [LARGE SCALE GENOMIC DNA]</scope>
</reference>
<gene>
    <name evidence="1" type="ORF">M9H77_22821</name>
</gene>
<name>A0ACC0AU87_CATRO</name>
<dbReference type="EMBL" id="CM044705">
    <property type="protein sequence ID" value="KAI5663498.1"/>
    <property type="molecule type" value="Genomic_DNA"/>
</dbReference>
<accession>A0ACC0AU87</accession>
<organism evidence="1 2">
    <name type="scientific">Catharanthus roseus</name>
    <name type="common">Madagascar periwinkle</name>
    <name type="synonym">Vinca rosea</name>
    <dbReference type="NCBI Taxonomy" id="4058"/>
    <lineage>
        <taxon>Eukaryota</taxon>
        <taxon>Viridiplantae</taxon>
        <taxon>Streptophyta</taxon>
        <taxon>Embryophyta</taxon>
        <taxon>Tracheophyta</taxon>
        <taxon>Spermatophyta</taxon>
        <taxon>Magnoliopsida</taxon>
        <taxon>eudicotyledons</taxon>
        <taxon>Gunneridae</taxon>
        <taxon>Pentapetalae</taxon>
        <taxon>asterids</taxon>
        <taxon>lamiids</taxon>
        <taxon>Gentianales</taxon>
        <taxon>Apocynaceae</taxon>
        <taxon>Rauvolfioideae</taxon>
        <taxon>Vinceae</taxon>
        <taxon>Catharanthinae</taxon>
        <taxon>Catharanthus</taxon>
    </lineage>
</organism>
<keyword evidence="2" id="KW-1185">Reference proteome</keyword>
<dbReference type="Proteomes" id="UP001060085">
    <property type="component" value="Linkage Group LG05"/>
</dbReference>
<evidence type="ECO:0000313" key="1">
    <source>
        <dbReference type="EMBL" id="KAI5663498.1"/>
    </source>
</evidence>
<sequence>MMRRRNRPEPQFVLPRCYYGRLCELRMSWTDKNMARWFVGCHNEGERCDSFMWLDPQMCPRSKEVIPGLLKHEEEVEVELDLLLEQKRELKEKVNKMTKFENEKTKELEEKV</sequence>
<proteinExistence type="predicted"/>
<protein>
    <submittedName>
        <fullName evidence="1">Uncharacterized protein</fullName>
    </submittedName>
</protein>